<proteinExistence type="predicted"/>
<evidence type="ECO:0000313" key="2">
    <source>
        <dbReference type="EMBL" id="RNG30508.1"/>
    </source>
</evidence>
<dbReference type="Pfam" id="PF25535">
    <property type="entry name" value="DUF7919"/>
    <property type="match status" value="1"/>
</dbReference>
<comment type="caution">
    <text evidence="2">The sequence shown here is derived from an EMBL/GenBank/DDBJ whole genome shotgun (WGS) entry which is preliminary data.</text>
</comment>
<dbReference type="Proteomes" id="UP000275401">
    <property type="component" value="Unassembled WGS sequence"/>
</dbReference>
<dbReference type="RefSeq" id="WP_123099640.1">
    <property type="nucleotide sequence ID" value="NZ_RIBZ01000134.1"/>
</dbReference>
<dbReference type="InterPro" id="IPR057679">
    <property type="entry name" value="DUF7919"/>
</dbReference>
<sequence>MTRYEDGSPYAYSPGTVPYGVEAVNVGWLEKDSEFPRGEAPAEFVQSLALLCRDDSRNAMRGLFPCQLPHQQDPGYPVSITVGTREVVLGNAEVRVVDQNGRWLIAPNLVHHYVTAHSYLPPAEFVEAVTARRSAPKS</sequence>
<name>A0A3M8WJZ1_9ACTN</name>
<dbReference type="AlphaFoldDB" id="A0A3M8WJZ1"/>
<feature type="domain" description="DUF7919" evidence="1">
    <location>
        <begin position="2"/>
        <end position="129"/>
    </location>
</feature>
<organism evidence="2 3">
    <name type="scientific">Streptomyces botrytidirepellens</name>
    <dbReference type="NCBI Taxonomy" id="2486417"/>
    <lineage>
        <taxon>Bacteria</taxon>
        <taxon>Bacillati</taxon>
        <taxon>Actinomycetota</taxon>
        <taxon>Actinomycetes</taxon>
        <taxon>Kitasatosporales</taxon>
        <taxon>Streptomycetaceae</taxon>
        <taxon>Streptomyces</taxon>
    </lineage>
</organism>
<evidence type="ECO:0000259" key="1">
    <source>
        <dbReference type="Pfam" id="PF25535"/>
    </source>
</evidence>
<reference evidence="2 3" key="1">
    <citation type="submission" date="2018-11" db="EMBL/GenBank/DDBJ databases">
        <title>The Potential of Streptomyces as Biocontrol Agents against the Tomato grey mould, Botrytis cinerea (Gray mold) Frontiers in Microbiology.</title>
        <authorList>
            <person name="Li D."/>
        </authorList>
    </citation>
    <scope>NUCLEOTIDE SEQUENCE [LARGE SCALE GENOMIC DNA]</scope>
    <source>
        <strain evidence="2 3">NEAU-LD23</strain>
    </source>
</reference>
<keyword evidence="3" id="KW-1185">Reference proteome</keyword>
<dbReference type="EMBL" id="RIBZ01000134">
    <property type="protein sequence ID" value="RNG30508.1"/>
    <property type="molecule type" value="Genomic_DNA"/>
</dbReference>
<gene>
    <name evidence="2" type="ORF">EEJ42_10195</name>
</gene>
<accession>A0A3M8WJZ1</accession>
<protein>
    <recommendedName>
        <fullName evidence="1">DUF7919 domain-containing protein</fullName>
    </recommendedName>
</protein>
<evidence type="ECO:0000313" key="3">
    <source>
        <dbReference type="Proteomes" id="UP000275401"/>
    </source>
</evidence>